<evidence type="ECO:0000256" key="1">
    <source>
        <dbReference type="SAM" id="MobiDB-lite"/>
    </source>
</evidence>
<proteinExistence type="predicted"/>
<protein>
    <recommendedName>
        <fullName evidence="4">CCHC-type domain-containing protein</fullName>
    </recommendedName>
</protein>
<name>A0ABD3WNR2_SINWO</name>
<feature type="region of interest" description="Disordered" evidence="1">
    <location>
        <begin position="216"/>
        <end position="254"/>
    </location>
</feature>
<evidence type="ECO:0000313" key="3">
    <source>
        <dbReference type="Proteomes" id="UP001634394"/>
    </source>
</evidence>
<dbReference type="EMBL" id="JBJQND010000005">
    <property type="protein sequence ID" value="KAL3875619.1"/>
    <property type="molecule type" value="Genomic_DNA"/>
</dbReference>
<accession>A0ABD3WNR2</accession>
<dbReference type="Proteomes" id="UP001634394">
    <property type="component" value="Unassembled WGS sequence"/>
</dbReference>
<feature type="compositionally biased region" description="Low complexity" evidence="1">
    <location>
        <begin position="218"/>
        <end position="227"/>
    </location>
</feature>
<evidence type="ECO:0000313" key="2">
    <source>
        <dbReference type="EMBL" id="KAL3875619.1"/>
    </source>
</evidence>
<feature type="region of interest" description="Disordered" evidence="1">
    <location>
        <begin position="150"/>
        <end position="200"/>
    </location>
</feature>
<feature type="compositionally biased region" description="Basic residues" evidence="1">
    <location>
        <begin position="164"/>
        <end position="176"/>
    </location>
</feature>
<feature type="region of interest" description="Disordered" evidence="1">
    <location>
        <begin position="277"/>
        <end position="299"/>
    </location>
</feature>
<sequence length="306" mass="34939">MRFGVESKTSKEGNIWEWSYIASGVRIITVNESDAHKFALFFYCMGFRVRSWYKNCEQHRECPNCNKVGHGPWDCKQKKANENPTTETVISKTYAEAAQTTMRPQEVTRQEKWHEILTPNKTVISPDKDPVLTSNPFEALTIVDVTNFNLDKESPTPLRTSTPKPRRTSNKRKKRSPASIEKVAMQTQKPRKHKLVESVEEPTITVDTPQTIETTFKEQQPSQQQITEQKEPNEQNITQEKTQEKTPAQENATMDVSSVAFEGQLGDFRNKLYDSYDTGDFEIPNSQEGPDNPVSPKNGDLVNLII</sequence>
<evidence type="ECO:0008006" key="4">
    <source>
        <dbReference type="Google" id="ProtNLM"/>
    </source>
</evidence>
<reference evidence="2 3" key="1">
    <citation type="submission" date="2024-11" db="EMBL/GenBank/DDBJ databases">
        <title>Chromosome-level genome assembly of the freshwater bivalve Anodonta woodiana.</title>
        <authorList>
            <person name="Chen X."/>
        </authorList>
    </citation>
    <scope>NUCLEOTIDE SEQUENCE [LARGE SCALE GENOMIC DNA]</scope>
    <source>
        <strain evidence="2">MN2024</strain>
        <tissue evidence="2">Gills</tissue>
    </source>
</reference>
<organism evidence="2 3">
    <name type="scientific">Sinanodonta woodiana</name>
    <name type="common">Chinese pond mussel</name>
    <name type="synonym">Anodonta woodiana</name>
    <dbReference type="NCBI Taxonomy" id="1069815"/>
    <lineage>
        <taxon>Eukaryota</taxon>
        <taxon>Metazoa</taxon>
        <taxon>Spiralia</taxon>
        <taxon>Lophotrochozoa</taxon>
        <taxon>Mollusca</taxon>
        <taxon>Bivalvia</taxon>
        <taxon>Autobranchia</taxon>
        <taxon>Heteroconchia</taxon>
        <taxon>Palaeoheterodonta</taxon>
        <taxon>Unionida</taxon>
        <taxon>Unionoidea</taxon>
        <taxon>Unionidae</taxon>
        <taxon>Unioninae</taxon>
        <taxon>Sinanodonta</taxon>
    </lineage>
</organism>
<comment type="caution">
    <text evidence="2">The sequence shown here is derived from an EMBL/GenBank/DDBJ whole genome shotgun (WGS) entry which is preliminary data.</text>
</comment>
<gene>
    <name evidence="2" type="ORF">ACJMK2_033551</name>
</gene>
<feature type="compositionally biased region" description="Polar residues" evidence="1">
    <location>
        <begin position="234"/>
        <end position="254"/>
    </location>
</feature>
<keyword evidence="3" id="KW-1185">Reference proteome</keyword>
<dbReference type="AlphaFoldDB" id="A0ABD3WNR2"/>